<dbReference type="GO" id="GO:0042351">
    <property type="term" value="P:'de novo' GDP-L-fucose biosynthetic process"/>
    <property type="evidence" value="ECO:0007669"/>
    <property type="project" value="TreeGrafter"/>
</dbReference>
<dbReference type="STRING" id="670386.D3BG70"/>
<dbReference type="Gene3D" id="3.40.50.720">
    <property type="entry name" value="NAD(P)-binding Rossmann-like Domain"/>
    <property type="match status" value="1"/>
</dbReference>
<dbReference type="RefSeq" id="XP_020431783.1">
    <property type="nucleotide sequence ID" value="XM_020578356.1"/>
</dbReference>
<dbReference type="EMBL" id="ADBJ01000033">
    <property type="protein sequence ID" value="EFA79662.1"/>
    <property type="molecule type" value="Genomic_DNA"/>
</dbReference>
<evidence type="ECO:0000256" key="3">
    <source>
        <dbReference type="ARBA" id="ARBA00011989"/>
    </source>
</evidence>
<sequence length="114" mass="13152">MSNVVEKADDFVIVTGETHSVREFVEKSFREINITIKWRGEGLDEEGYNEGTGDVLVKIDPRYFRPTEVDLLLGNPAKAKRELKWEIKTSFDDLVKEMVAKDVEYLSKGHDQFN</sequence>
<evidence type="ECO:0000256" key="2">
    <source>
        <dbReference type="ARBA" id="ARBA00009263"/>
    </source>
</evidence>
<accession>D3BG70</accession>
<dbReference type="Pfam" id="PF16363">
    <property type="entry name" value="GDP_Man_Dehyd"/>
    <property type="match status" value="1"/>
</dbReference>
<dbReference type="SUPFAM" id="SSF51735">
    <property type="entry name" value="NAD(P)-binding Rossmann-fold domains"/>
    <property type="match status" value="1"/>
</dbReference>
<dbReference type="InterPro" id="IPR016040">
    <property type="entry name" value="NAD(P)-bd_dom"/>
</dbReference>
<gene>
    <name evidence="6" type="ORF">PPL_07521</name>
</gene>
<keyword evidence="4" id="KW-0456">Lyase</keyword>
<name>D3BG70_HETP5</name>
<feature type="domain" description="NAD(P)-binding" evidence="5">
    <location>
        <begin position="6"/>
        <end position="98"/>
    </location>
</feature>
<organism evidence="6 7">
    <name type="scientific">Heterostelium pallidum (strain ATCC 26659 / Pp 5 / PN500)</name>
    <name type="common">Cellular slime mold</name>
    <name type="synonym">Polysphondylium pallidum</name>
    <dbReference type="NCBI Taxonomy" id="670386"/>
    <lineage>
        <taxon>Eukaryota</taxon>
        <taxon>Amoebozoa</taxon>
        <taxon>Evosea</taxon>
        <taxon>Eumycetozoa</taxon>
        <taxon>Dictyostelia</taxon>
        <taxon>Acytosteliales</taxon>
        <taxon>Acytosteliaceae</taxon>
        <taxon>Heterostelium</taxon>
    </lineage>
</organism>
<keyword evidence="7" id="KW-1185">Reference proteome</keyword>
<dbReference type="AlphaFoldDB" id="D3BG70"/>
<dbReference type="Gene3D" id="3.90.25.10">
    <property type="entry name" value="UDP-galactose 4-epimerase, domain 1"/>
    <property type="match status" value="1"/>
</dbReference>
<evidence type="ECO:0000313" key="6">
    <source>
        <dbReference type="EMBL" id="EFA79662.1"/>
    </source>
</evidence>
<dbReference type="InterPro" id="IPR036291">
    <property type="entry name" value="NAD(P)-bd_dom_sf"/>
</dbReference>
<dbReference type="Proteomes" id="UP000001396">
    <property type="component" value="Unassembled WGS sequence"/>
</dbReference>
<comment type="caution">
    <text evidence="6">The sequence shown here is derived from an EMBL/GenBank/DDBJ whole genome shotgun (WGS) entry which is preliminary data.</text>
</comment>
<dbReference type="EC" id="4.2.1.47" evidence="3"/>
<dbReference type="PANTHER" id="PTHR43715:SF1">
    <property type="entry name" value="GDP-MANNOSE 4,6 DEHYDRATASE"/>
    <property type="match status" value="1"/>
</dbReference>
<dbReference type="GO" id="GO:0008446">
    <property type="term" value="F:GDP-mannose 4,6-dehydratase activity"/>
    <property type="evidence" value="ECO:0007669"/>
    <property type="project" value="UniProtKB-EC"/>
</dbReference>
<protein>
    <recommendedName>
        <fullName evidence="3">GDP-mannose 4,6-dehydratase</fullName>
        <ecNumber evidence="3">4.2.1.47</ecNumber>
    </recommendedName>
</protein>
<comment type="similarity">
    <text evidence="2">Belongs to the NAD(P)-dependent epimerase/dehydratase family. GDP-mannose 4,6-dehydratase subfamily.</text>
</comment>
<dbReference type="InParanoid" id="D3BG70"/>
<dbReference type="OMA" id="DKKYFCP"/>
<dbReference type="PANTHER" id="PTHR43715">
    <property type="entry name" value="GDP-MANNOSE 4,6-DEHYDRATASE"/>
    <property type="match status" value="1"/>
</dbReference>
<reference evidence="6 7" key="1">
    <citation type="journal article" date="2011" name="Genome Res.">
        <title>Phylogeny-wide analysis of social amoeba genomes highlights ancient origins for complex intercellular communication.</title>
        <authorList>
            <person name="Heidel A.J."/>
            <person name="Lawal H.M."/>
            <person name="Felder M."/>
            <person name="Schilde C."/>
            <person name="Helps N.R."/>
            <person name="Tunggal B."/>
            <person name="Rivero F."/>
            <person name="John U."/>
            <person name="Schleicher M."/>
            <person name="Eichinger L."/>
            <person name="Platzer M."/>
            <person name="Noegel A.A."/>
            <person name="Schaap P."/>
            <person name="Gloeckner G."/>
        </authorList>
    </citation>
    <scope>NUCLEOTIDE SEQUENCE [LARGE SCALE GENOMIC DNA]</scope>
    <source>
        <strain evidence="7">ATCC 26659 / Pp 5 / PN500</strain>
    </source>
</reference>
<evidence type="ECO:0000256" key="4">
    <source>
        <dbReference type="ARBA" id="ARBA00023239"/>
    </source>
</evidence>
<comment type="cofactor">
    <cofactor evidence="1">
        <name>NADP(+)</name>
        <dbReference type="ChEBI" id="CHEBI:58349"/>
    </cofactor>
</comment>
<proteinExistence type="inferred from homology"/>
<dbReference type="InterPro" id="IPR006368">
    <property type="entry name" value="GDP_Man_deHydtase"/>
</dbReference>
<evidence type="ECO:0000313" key="7">
    <source>
        <dbReference type="Proteomes" id="UP000001396"/>
    </source>
</evidence>
<evidence type="ECO:0000259" key="5">
    <source>
        <dbReference type="Pfam" id="PF16363"/>
    </source>
</evidence>
<dbReference type="GeneID" id="31363002"/>
<evidence type="ECO:0000256" key="1">
    <source>
        <dbReference type="ARBA" id="ARBA00001937"/>
    </source>
</evidence>